<keyword evidence="9" id="KW-0520">NAD</keyword>
<accession>A0A3B0TM92</accession>
<evidence type="ECO:0000256" key="9">
    <source>
        <dbReference type="ARBA" id="ARBA00023027"/>
    </source>
</evidence>
<dbReference type="SUPFAM" id="SSF50249">
    <property type="entry name" value="Nucleic acid-binding proteins"/>
    <property type="match status" value="1"/>
</dbReference>
<dbReference type="GO" id="GO:0005829">
    <property type="term" value="C:cytosol"/>
    <property type="evidence" value="ECO:0007669"/>
    <property type="project" value="TreeGrafter"/>
</dbReference>
<keyword evidence="7" id="KW-0862">Zinc</keyword>
<dbReference type="InterPro" id="IPR013839">
    <property type="entry name" value="DNAligase_adenylation"/>
</dbReference>
<evidence type="ECO:0000256" key="2">
    <source>
        <dbReference type="ARBA" id="ARBA00012722"/>
    </source>
</evidence>
<protein>
    <recommendedName>
        <fullName evidence="2">DNA ligase (NAD(+))</fullName>
        <ecNumber evidence="2">6.5.1.2</ecNumber>
    </recommendedName>
</protein>
<dbReference type="Gene3D" id="3.30.470.30">
    <property type="entry name" value="DNA ligase/mRNA capping enzyme"/>
    <property type="match status" value="1"/>
</dbReference>
<comment type="cofactor">
    <cofactor evidence="1">
        <name>Mg(2+)</name>
        <dbReference type="ChEBI" id="CHEBI:18420"/>
    </cofactor>
</comment>
<dbReference type="PROSITE" id="PS50172">
    <property type="entry name" value="BRCT"/>
    <property type="match status" value="1"/>
</dbReference>
<dbReference type="InterPro" id="IPR033136">
    <property type="entry name" value="DNA_ligase_CS"/>
</dbReference>
<keyword evidence="10" id="KW-0234">DNA repair</keyword>
<evidence type="ECO:0000256" key="10">
    <source>
        <dbReference type="ARBA" id="ARBA00023204"/>
    </source>
</evidence>
<dbReference type="SUPFAM" id="SSF56091">
    <property type="entry name" value="DNA ligase/mRNA capping enzyme, catalytic domain"/>
    <property type="match status" value="1"/>
</dbReference>
<evidence type="ECO:0000256" key="6">
    <source>
        <dbReference type="ARBA" id="ARBA00022763"/>
    </source>
</evidence>
<dbReference type="InterPro" id="IPR018239">
    <property type="entry name" value="DNA_ligase_AS"/>
</dbReference>
<dbReference type="GO" id="GO:0006281">
    <property type="term" value="P:DNA repair"/>
    <property type="evidence" value="ECO:0007669"/>
    <property type="project" value="UniProtKB-KW"/>
</dbReference>
<feature type="domain" description="BRCT" evidence="12">
    <location>
        <begin position="643"/>
        <end position="716"/>
    </location>
</feature>
<dbReference type="GO" id="GO:0006260">
    <property type="term" value="P:DNA replication"/>
    <property type="evidence" value="ECO:0007669"/>
    <property type="project" value="UniProtKB-KW"/>
</dbReference>
<evidence type="ECO:0000256" key="11">
    <source>
        <dbReference type="ARBA" id="ARBA00034005"/>
    </source>
</evidence>
<proteinExistence type="inferred from homology"/>
<evidence type="ECO:0000256" key="8">
    <source>
        <dbReference type="ARBA" id="ARBA00022842"/>
    </source>
</evidence>
<dbReference type="Gene3D" id="6.20.10.30">
    <property type="match status" value="1"/>
</dbReference>
<keyword evidence="8" id="KW-0460">Magnesium</keyword>
<dbReference type="CDD" id="cd00114">
    <property type="entry name" value="LIGANc"/>
    <property type="match status" value="1"/>
</dbReference>
<evidence type="ECO:0000256" key="3">
    <source>
        <dbReference type="ARBA" id="ARBA00022598"/>
    </source>
</evidence>
<dbReference type="InterPro" id="IPR041663">
    <property type="entry name" value="DisA/LigA_HHH"/>
</dbReference>
<dbReference type="SMART" id="SM00532">
    <property type="entry name" value="LIGANc"/>
    <property type="match status" value="1"/>
</dbReference>
<dbReference type="InterPro" id="IPR004149">
    <property type="entry name" value="Znf_DNAligase_C4"/>
</dbReference>
<keyword evidence="6" id="KW-0227">DNA damage</keyword>
<name>A0A3B0TM92_9ZZZZ</name>
<dbReference type="Gene3D" id="2.40.50.140">
    <property type="entry name" value="Nucleic acid-binding proteins"/>
    <property type="match status" value="1"/>
</dbReference>
<dbReference type="CDD" id="cd17748">
    <property type="entry name" value="BRCT_DNA_ligase_like"/>
    <property type="match status" value="1"/>
</dbReference>
<dbReference type="PROSITE" id="PS01055">
    <property type="entry name" value="DNA_LIGASE_N1"/>
    <property type="match status" value="1"/>
</dbReference>
<evidence type="ECO:0000256" key="7">
    <source>
        <dbReference type="ARBA" id="ARBA00022833"/>
    </source>
</evidence>
<dbReference type="InterPro" id="IPR001357">
    <property type="entry name" value="BRCT_dom"/>
</dbReference>
<dbReference type="NCBIfam" id="NF005932">
    <property type="entry name" value="PRK07956.1"/>
    <property type="match status" value="1"/>
</dbReference>
<dbReference type="InterPro" id="IPR010994">
    <property type="entry name" value="RuvA_2-like"/>
</dbReference>
<keyword evidence="4" id="KW-0235">DNA replication</keyword>
<dbReference type="InterPro" id="IPR036420">
    <property type="entry name" value="BRCT_dom_sf"/>
</dbReference>
<dbReference type="NCBIfam" id="TIGR00575">
    <property type="entry name" value="dnlj"/>
    <property type="match status" value="1"/>
</dbReference>
<dbReference type="PANTHER" id="PTHR23389">
    <property type="entry name" value="CHROMOSOME TRANSMISSION FIDELITY FACTOR 18"/>
    <property type="match status" value="1"/>
</dbReference>
<dbReference type="EC" id="6.5.1.2" evidence="2"/>
<dbReference type="Gene3D" id="1.10.287.610">
    <property type="entry name" value="Helix hairpin bin"/>
    <property type="match status" value="1"/>
</dbReference>
<dbReference type="Pfam" id="PF03119">
    <property type="entry name" value="DNA_ligase_ZBD"/>
    <property type="match status" value="1"/>
</dbReference>
<dbReference type="GO" id="GO:0003911">
    <property type="term" value="F:DNA ligase (NAD+) activity"/>
    <property type="evidence" value="ECO:0007669"/>
    <property type="project" value="UniProtKB-EC"/>
</dbReference>
<dbReference type="HAMAP" id="MF_01588">
    <property type="entry name" value="DNA_ligase_A"/>
    <property type="match status" value="1"/>
</dbReference>
<dbReference type="FunFam" id="3.30.470.30:FF:000001">
    <property type="entry name" value="DNA ligase"/>
    <property type="match status" value="1"/>
</dbReference>
<comment type="catalytic activity">
    <reaction evidence="11">
        <text>NAD(+) + (deoxyribonucleotide)n-3'-hydroxyl + 5'-phospho-(deoxyribonucleotide)m = (deoxyribonucleotide)n+m + AMP + beta-nicotinamide D-nucleotide.</text>
        <dbReference type="EC" id="6.5.1.2"/>
    </reaction>
</comment>
<dbReference type="Gene3D" id="1.10.150.20">
    <property type="entry name" value="5' to 3' exonuclease, C-terminal subdomain"/>
    <property type="match status" value="2"/>
</dbReference>
<dbReference type="Gene3D" id="3.40.50.10190">
    <property type="entry name" value="BRCT domain"/>
    <property type="match status" value="1"/>
</dbReference>
<dbReference type="PROSITE" id="PS01056">
    <property type="entry name" value="DNA_LIGASE_N2"/>
    <property type="match status" value="1"/>
</dbReference>
<dbReference type="PANTHER" id="PTHR23389:SF9">
    <property type="entry name" value="DNA LIGASE"/>
    <property type="match status" value="1"/>
</dbReference>
<dbReference type="EMBL" id="UOEM01000086">
    <property type="protein sequence ID" value="VAW15602.1"/>
    <property type="molecule type" value="Genomic_DNA"/>
</dbReference>
<dbReference type="InterPro" id="IPR004150">
    <property type="entry name" value="NAD_DNA_ligase_OB"/>
</dbReference>
<dbReference type="Pfam" id="PF00533">
    <property type="entry name" value="BRCT"/>
    <property type="match status" value="1"/>
</dbReference>
<organism evidence="13">
    <name type="scientific">hydrothermal vent metagenome</name>
    <dbReference type="NCBI Taxonomy" id="652676"/>
    <lineage>
        <taxon>unclassified sequences</taxon>
        <taxon>metagenomes</taxon>
        <taxon>ecological metagenomes</taxon>
    </lineage>
</organism>
<dbReference type="SUPFAM" id="SSF47781">
    <property type="entry name" value="RuvA domain 2-like"/>
    <property type="match status" value="1"/>
</dbReference>
<dbReference type="Pfam" id="PF03120">
    <property type="entry name" value="OB_DNA_ligase"/>
    <property type="match status" value="1"/>
</dbReference>
<keyword evidence="3 13" id="KW-0436">Ligase</keyword>
<evidence type="ECO:0000256" key="5">
    <source>
        <dbReference type="ARBA" id="ARBA00022723"/>
    </source>
</evidence>
<evidence type="ECO:0000256" key="4">
    <source>
        <dbReference type="ARBA" id="ARBA00022705"/>
    </source>
</evidence>
<dbReference type="InterPro" id="IPR001679">
    <property type="entry name" value="DNA_ligase"/>
</dbReference>
<evidence type="ECO:0000313" key="13">
    <source>
        <dbReference type="EMBL" id="VAW15602.1"/>
    </source>
</evidence>
<dbReference type="InterPro" id="IPR013840">
    <property type="entry name" value="DNAligase_N"/>
</dbReference>
<dbReference type="AlphaFoldDB" id="A0A3B0TM92"/>
<evidence type="ECO:0000256" key="1">
    <source>
        <dbReference type="ARBA" id="ARBA00001946"/>
    </source>
</evidence>
<reference evidence="13" key="1">
    <citation type="submission" date="2018-06" db="EMBL/GenBank/DDBJ databases">
        <authorList>
            <person name="Zhirakovskaya E."/>
        </authorList>
    </citation>
    <scope>NUCLEOTIDE SEQUENCE</scope>
</reference>
<gene>
    <name evidence="13" type="ORF">MNBD_ALPHA09-1426</name>
</gene>
<dbReference type="PIRSF" id="PIRSF001604">
    <property type="entry name" value="LigA"/>
    <property type="match status" value="1"/>
</dbReference>
<dbReference type="Pfam" id="PF01653">
    <property type="entry name" value="DNA_ligase_aden"/>
    <property type="match status" value="1"/>
</dbReference>
<dbReference type="SMART" id="SM00292">
    <property type="entry name" value="BRCT"/>
    <property type="match status" value="1"/>
</dbReference>
<dbReference type="InterPro" id="IPR012340">
    <property type="entry name" value="NA-bd_OB-fold"/>
</dbReference>
<dbReference type="Pfam" id="PF12826">
    <property type="entry name" value="HHH_2"/>
    <property type="match status" value="1"/>
</dbReference>
<evidence type="ECO:0000259" key="12">
    <source>
        <dbReference type="PROSITE" id="PS50172"/>
    </source>
</evidence>
<dbReference type="SUPFAM" id="SSF52113">
    <property type="entry name" value="BRCT domain"/>
    <property type="match status" value="1"/>
</dbReference>
<dbReference type="GO" id="GO:0046872">
    <property type="term" value="F:metal ion binding"/>
    <property type="evidence" value="ECO:0007669"/>
    <property type="project" value="UniProtKB-KW"/>
</dbReference>
<keyword evidence="5" id="KW-0479">Metal-binding</keyword>
<sequence length="722" mass="77877">MAPRTTPDPVLRATPVQDLNAAAARRELKALAAEILDHDRRYYRQDAPNISDADYDDLRRRNAEIEARFPDLVRKDSPSVRIGAPPLEAFATVRHAVPMLSLGNVFSDAEVVEFCARVRRFLGLGGDEDLKITAEPKIDGLSATLRYERGKFTLGATRGDGGQGENITENLKTIKSIPKHVEAKDFPPVFEVRGEVYMSHADFSALNEVQTAAGKPPFANPRNAAAGSLRQLDASITAQRHLGFFAYAWGEVSALPAPTQSKMMAAFARWGFPVNPLFRVCADIDDMLAAYADIEARRADLGYDIDGVVYKIDRLDWQNRLGFRSRQPRWAVAHKFPAQQATTVIEDIEIQVGRTGALTPVARLRPVTVGGVVVANATLHNEDYIKGIGGDGALIREGRDIRMGDTVIVQRAGDVIPQIVDVVIEKRPADAVPFVFPNTCPECGSHAVREHDEKTGKTDAVRRCTGGLVCPAQAVERLKHFVGRNAFDIEGLGARQIEAFFAEGIVRSPADIFTLEARNSTFAPPIGEREGWGPTSEANLFAAIKTRKRIGLDRFINALGIRHVGEGTARLLARTYGDVESFVRAGEALGAGDETARAQMEAIDGIGPAVVEALGDFFGEAHNAQVIAALLDEITVSPLEAIASSSPVAGKTVVFTGTLEKMTRAEAKARAQALGAKVSGSVSAKTDIVVAGPGAGSKRSKAEALGVRVLDEAEWLTLIGQN</sequence>